<dbReference type="InterPro" id="IPR003439">
    <property type="entry name" value="ABC_transporter-like_ATP-bd"/>
</dbReference>
<dbReference type="AlphaFoldDB" id="A0A0L6CGI8"/>
<evidence type="ECO:0000259" key="4">
    <source>
        <dbReference type="PROSITE" id="PS50893"/>
    </source>
</evidence>
<dbReference type="PATRIC" id="fig|1631356.3.peg.1181"/>
<dbReference type="PROSITE" id="PS00211">
    <property type="entry name" value="ABC_TRANSPORTER_1"/>
    <property type="match status" value="1"/>
</dbReference>
<dbReference type="EMBL" id="LAIR01000002">
    <property type="protein sequence ID" value="KNX36829.1"/>
    <property type="molecule type" value="Genomic_DNA"/>
</dbReference>
<dbReference type="GO" id="GO:0016887">
    <property type="term" value="F:ATP hydrolysis activity"/>
    <property type="evidence" value="ECO:0007669"/>
    <property type="project" value="InterPro"/>
</dbReference>
<reference evidence="6" key="1">
    <citation type="submission" date="2015-03" db="EMBL/GenBank/DDBJ databases">
        <title>Luteipulveratus halotolerans sp. nov., a novel actinobacterium (Dermacoccaceae) from Sarawak, Malaysia.</title>
        <authorList>
            <person name="Juboi H."/>
            <person name="Basik A."/>
            <person name="Shamsul S.S."/>
            <person name="Arnold P."/>
            <person name="Schmitt E.K."/>
            <person name="Sanglier J.-J."/>
            <person name="Yeo T."/>
        </authorList>
    </citation>
    <scope>NUCLEOTIDE SEQUENCE [LARGE SCALE GENOMIC DNA]</scope>
    <source>
        <strain evidence="6">C296001</strain>
    </source>
</reference>
<dbReference type="PANTHER" id="PTHR42794">
    <property type="entry name" value="HEMIN IMPORT ATP-BINDING PROTEIN HMUV"/>
    <property type="match status" value="1"/>
</dbReference>
<dbReference type="Gene3D" id="3.40.50.300">
    <property type="entry name" value="P-loop containing nucleotide triphosphate hydrolases"/>
    <property type="match status" value="1"/>
</dbReference>
<comment type="caution">
    <text evidence="5">The sequence shown here is derived from an EMBL/GenBank/DDBJ whole genome shotgun (WGS) entry which is preliminary data.</text>
</comment>
<dbReference type="PROSITE" id="PS50893">
    <property type="entry name" value="ABC_TRANSPORTER_2"/>
    <property type="match status" value="1"/>
</dbReference>
<feature type="domain" description="ABC transporter" evidence="4">
    <location>
        <begin position="6"/>
        <end position="238"/>
    </location>
</feature>
<keyword evidence="3" id="KW-0067">ATP-binding</keyword>
<evidence type="ECO:0000256" key="1">
    <source>
        <dbReference type="ARBA" id="ARBA00022448"/>
    </source>
</evidence>
<dbReference type="InterPro" id="IPR027417">
    <property type="entry name" value="P-loop_NTPase"/>
</dbReference>
<dbReference type="InterPro" id="IPR003593">
    <property type="entry name" value="AAA+_ATPase"/>
</dbReference>
<dbReference type="Pfam" id="PF00005">
    <property type="entry name" value="ABC_tran"/>
    <property type="match status" value="1"/>
</dbReference>
<evidence type="ECO:0000256" key="2">
    <source>
        <dbReference type="ARBA" id="ARBA00022741"/>
    </source>
</evidence>
<gene>
    <name evidence="5" type="ORF">VV01_06175</name>
</gene>
<dbReference type="RefSeq" id="WP_050669122.1">
    <property type="nucleotide sequence ID" value="NZ_LAIR01000002.1"/>
</dbReference>
<accession>A0A0L6CGI8</accession>
<dbReference type="OrthoDB" id="5296765at2"/>
<keyword evidence="6" id="KW-1185">Reference proteome</keyword>
<dbReference type="InterPro" id="IPR017871">
    <property type="entry name" value="ABC_transporter-like_CS"/>
</dbReference>
<dbReference type="STRING" id="1631356.VV01_06175"/>
<name>A0A0L6CGI8_9MICO</name>
<evidence type="ECO:0000313" key="6">
    <source>
        <dbReference type="Proteomes" id="UP000037397"/>
    </source>
</evidence>
<protein>
    <submittedName>
        <fullName evidence="5">Molybdate ABC transporter substrate-binding protein</fullName>
    </submittedName>
</protein>
<keyword evidence="1" id="KW-0813">Transport</keyword>
<dbReference type="SMART" id="SM00382">
    <property type="entry name" value="AAA"/>
    <property type="match status" value="1"/>
</dbReference>
<sequence>MSAGALCTRDLSCAVGGRTVLSHVSLDVEPGSMLAVVGVNGSGKSTLLRTLSGLLPAAGGQVEVDGLDVHLLAARDRARRIAFVDQDPALPADLLVGELVGLGRTPYRSPWSSGGPDDRDAVREALHHVDLMDAEHRSCATLSGGEMRRAWLARGIAQDTGVLVLDEPTNHLDVRHQLDLLRTVRALGRTTVAAVHDLGLALACFDRVLVLHDGRAHAVGPGAHVLTPDLVAEVFGVAAAHVTHPVTGRTHLLLEDLT</sequence>
<evidence type="ECO:0000313" key="5">
    <source>
        <dbReference type="EMBL" id="KNX36829.1"/>
    </source>
</evidence>
<keyword evidence="2" id="KW-0547">Nucleotide-binding</keyword>
<dbReference type="Proteomes" id="UP000037397">
    <property type="component" value="Unassembled WGS sequence"/>
</dbReference>
<proteinExistence type="predicted"/>
<dbReference type="CDD" id="cd03214">
    <property type="entry name" value="ABC_Iron-Siderophores_B12_Hemin"/>
    <property type="match status" value="1"/>
</dbReference>
<dbReference type="FunFam" id="3.40.50.300:FF:000134">
    <property type="entry name" value="Iron-enterobactin ABC transporter ATP-binding protein"/>
    <property type="match status" value="1"/>
</dbReference>
<dbReference type="GO" id="GO:0005524">
    <property type="term" value="F:ATP binding"/>
    <property type="evidence" value="ECO:0007669"/>
    <property type="project" value="UniProtKB-KW"/>
</dbReference>
<dbReference type="SUPFAM" id="SSF52540">
    <property type="entry name" value="P-loop containing nucleoside triphosphate hydrolases"/>
    <property type="match status" value="1"/>
</dbReference>
<evidence type="ECO:0000256" key="3">
    <source>
        <dbReference type="ARBA" id="ARBA00022840"/>
    </source>
</evidence>
<organism evidence="5 6">
    <name type="scientific">Luteipulveratus halotolerans</name>
    <dbReference type="NCBI Taxonomy" id="1631356"/>
    <lineage>
        <taxon>Bacteria</taxon>
        <taxon>Bacillati</taxon>
        <taxon>Actinomycetota</taxon>
        <taxon>Actinomycetes</taxon>
        <taxon>Micrococcales</taxon>
        <taxon>Dermacoccaceae</taxon>
        <taxon>Luteipulveratus</taxon>
    </lineage>
</organism>
<dbReference type="PANTHER" id="PTHR42794:SF2">
    <property type="entry name" value="ABC TRANSPORTER ATP-BINDING PROTEIN"/>
    <property type="match status" value="1"/>
</dbReference>